<feature type="compositionally biased region" description="Polar residues" evidence="1">
    <location>
        <begin position="331"/>
        <end position="362"/>
    </location>
</feature>
<reference evidence="3" key="1">
    <citation type="submission" date="2024-07" db="EMBL/GenBank/DDBJ databases">
        <title>Two chromosome-level genome assemblies of Korean endemic species Abeliophyllum distichum and Forsythia ovata (Oleaceae).</title>
        <authorList>
            <person name="Jang H."/>
        </authorList>
    </citation>
    <scope>NUCLEOTIDE SEQUENCE [LARGE SCALE GENOMIC DNA]</scope>
</reference>
<feature type="compositionally biased region" description="Basic and acidic residues" evidence="1">
    <location>
        <begin position="558"/>
        <end position="586"/>
    </location>
</feature>
<feature type="region of interest" description="Disordered" evidence="1">
    <location>
        <begin position="311"/>
        <end position="492"/>
    </location>
</feature>
<name>A0ABD1PIT1_9LAMI</name>
<feature type="region of interest" description="Disordered" evidence="1">
    <location>
        <begin position="538"/>
        <end position="586"/>
    </location>
</feature>
<organism evidence="2 3">
    <name type="scientific">Forsythia ovata</name>
    <dbReference type="NCBI Taxonomy" id="205694"/>
    <lineage>
        <taxon>Eukaryota</taxon>
        <taxon>Viridiplantae</taxon>
        <taxon>Streptophyta</taxon>
        <taxon>Embryophyta</taxon>
        <taxon>Tracheophyta</taxon>
        <taxon>Spermatophyta</taxon>
        <taxon>Magnoliopsida</taxon>
        <taxon>eudicotyledons</taxon>
        <taxon>Gunneridae</taxon>
        <taxon>Pentapetalae</taxon>
        <taxon>asterids</taxon>
        <taxon>lamiids</taxon>
        <taxon>Lamiales</taxon>
        <taxon>Oleaceae</taxon>
        <taxon>Forsythieae</taxon>
        <taxon>Forsythia</taxon>
    </lineage>
</organism>
<feature type="region of interest" description="Disordered" evidence="1">
    <location>
        <begin position="918"/>
        <end position="994"/>
    </location>
</feature>
<dbReference type="PANTHER" id="PTHR34798">
    <property type="entry name" value="PROTEIN TIME FOR COFFEE"/>
    <property type="match status" value="1"/>
</dbReference>
<accession>A0ABD1PIT1</accession>
<feature type="compositionally biased region" description="Low complexity" evidence="1">
    <location>
        <begin position="251"/>
        <end position="266"/>
    </location>
</feature>
<feature type="compositionally biased region" description="Basic and acidic residues" evidence="1">
    <location>
        <begin position="42"/>
        <end position="76"/>
    </location>
</feature>
<evidence type="ECO:0000256" key="1">
    <source>
        <dbReference type="SAM" id="MobiDB-lite"/>
    </source>
</evidence>
<feature type="compositionally biased region" description="Low complexity" evidence="1">
    <location>
        <begin position="1290"/>
        <end position="1325"/>
    </location>
</feature>
<feature type="region of interest" description="Disordered" evidence="1">
    <location>
        <begin position="207"/>
        <end position="298"/>
    </location>
</feature>
<protein>
    <submittedName>
        <fullName evidence="2">Protein TIME FOR COFFEE</fullName>
    </submittedName>
</protein>
<feature type="compositionally biased region" description="Acidic residues" evidence="1">
    <location>
        <begin position="93"/>
        <end position="113"/>
    </location>
</feature>
<feature type="compositionally biased region" description="Low complexity" evidence="1">
    <location>
        <begin position="941"/>
        <end position="963"/>
    </location>
</feature>
<feature type="compositionally biased region" description="Low complexity" evidence="1">
    <location>
        <begin position="114"/>
        <end position="125"/>
    </location>
</feature>
<feature type="compositionally biased region" description="Polar residues" evidence="1">
    <location>
        <begin position="1357"/>
        <end position="1423"/>
    </location>
</feature>
<feature type="region of interest" description="Disordered" evidence="1">
    <location>
        <begin position="1"/>
        <end position="185"/>
    </location>
</feature>
<feature type="compositionally biased region" description="Low complexity" evidence="1">
    <location>
        <begin position="376"/>
        <end position="389"/>
    </location>
</feature>
<feature type="compositionally biased region" description="Low complexity" evidence="1">
    <location>
        <begin position="975"/>
        <end position="989"/>
    </location>
</feature>
<evidence type="ECO:0000313" key="3">
    <source>
        <dbReference type="Proteomes" id="UP001604277"/>
    </source>
</evidence>
<feature type="compositionally biased region" description="Low complexity" evidence="1">
    <location>
        <begin position="143"/>
        <end position="167"/>
    </location>
</feature>
<feature type="region of interest" description="Disordered" evidence="1">
    <location>
        <begin position="1139"/>
        <end position="1198"/>
    </location>
</feature>
<feature type="compositionally biased region" description="Polar residues" evidence="1">
    <location>
        <begin position="918"/>
        <end position="940"/>
    </location>
</feature>
<feature type="compositionally biased region" description="Low complexity" evidence="1">
    <location>
        <begin position="1332"/>
        <end position="1352"/>
    </location>
</feature>
<feature type="region of interest" description="Disordered" evidence="1">
    <location>
        <begin position="1048"/>
        <end position="1084"/>
    </location>
</feature>
<feature type="compositionally biased region" description="Low complexity" evidence="1">
    <location>
        <begin position="276"/>
        <end position="296"/>
    </location>
</feature>
<feature type="compositionally biased region" description="Polar residues" evidence="1">
    <location>
        <begin position="821"/>
        <end position="839"/>
    </location>
</feature>
<dbReference type="Proteomes" id="UP001604277">
    <property type="component" value="Unassembled WGS sequence"/>
</dbReference>
<feature type="compositionally biased region" description="Basic and acidic residues" evidence="1">
    <location>
        <begin position="321"/>
        <end position="330"/>
    </location>
</feature>
<feature type="compositionally biased region" description="Low complexity" evidence="1">
    <location>
        <begin position="1424"/>
        <end position="1442"/>
    </location>
</feature>
<feature type="region of interest" description="Disordered" evidence="1">
    <location>
        <begin position="1269"/>
        <end position="1492"/>
    </location>
</feature>
<feature type="compositionally biased region" description="Polar residues" evidence="1">
    <location>
        <begin position="482"/>
        <end position="492"/>
    </location>
</feature>
<sequence>MDRNREGRRASIVGSNGFNRRRPRTNSHRDSPDEDGGVEFQESFRLRDRVKKDRDRDRERERERDRETERERERSSRSKRRRAERLMNNREDGGDDTSEESMDDDEVYEDEENITATSTTTIGGSVRPPPVSGFISNHHNHSLHSNNHHSQSQQHNISSNNNISNNHHLQHRKSFPPASSSSSSKVFRVAPVWKSGDEMIGVSVPRKARSASIKRSHDWVSSSSNNNGGVAGGEQILRQASTSPARQGLVSTSAPSPAAPMSPSSSNVSIRKKLKLGNNNGQKLKPPKASSKSSSLNPEDVEIEIAEVLYGMRGQSQGPSSKKEDSREVNRSSIDGKSQVSSPMSNSTSANNPILPTTSSPLSVVAPKRKRPRQVSENPSSIARSSPSSMDQKPKSEISSPNLEKIPGSAAENGYDMGNLVNSQGVAAQPPEPILPEAVKVGSESKPVAEELRESRDSTTKEEVSSPEKKEYSVVRIEGNNPEDSTVTASVSSPGIKLNSMLSGVENPREPKFEIDLMAPPPQVRSSPERDAKIDLRTDQKPVLSSVDADMKPVMASEKVDEKVKSRKDDSTNVGVEDKKGKGTAEEDKVIEIKGRNIDLQLDLEKLERDGNAVTVNKLHHQLPTKATREEPQAEKSGQSTSSLPLPVSMASWPGELPQMGYMAPLQGIVSMDGNAVTPAPIQPLFSQPRPKRCATHCYIAQNIHYLQQLVKMNPFWTGSASLFGSKPCNLNVVPSPDLLGNMAVRGVNNAPDKRQGLANIPSHSGKEKSSQPASTPDAAHRKQPILLQQALPPVAPSNILGPAFIFPLNQQQAAVAVASSRPTTAKPPTTTGSVAPSNISNSATASASVTAGGAATAMSFNYPNMPPNETPYLAILQNNAYPFPIPAMGGPTNYRGPPSQAMPLFNGSFYSSQMIHPSQIQLQQPPASRTHQMQAHQNASSSTSSQKHIQSQNSRPQSSSANGGSGSENLQNFQTQRSQPSQLPQQSQNHHINPPRARHLENELCGEDSPSTADSRGGRASMNIYGQNFSVPIQHPHGYALMTPPAALTGAASSGSGNNQSEKKQQQQQQQGLKTGVDSQPPQTFPMSFGLINGTTTGPVIDMAPMSQNHAIFQNFPEATRQNIQMMAAAAAGQKKNFRISEDGKSGGGDSSATDDERKGSAGKSEAHGQSIVFTRTDLADASGSSRTSRPATSNNLGAINIPNAIQAQLQQQQMMQLHKQQQLSATLVARNKAPSTTSGNIYSEHLNSSSSTAAKFPNALSGYPQNLVQNSNVGSPAQSPQWKSSVRTSTSQAPSSLASSTASSIKNLSQQQSRTQQTHTQISFGGNQKPSAASQVQPPPSSSNQAPSSPMMVASPTTSSISKGPSGSPRNTGASTSSKTGQASSLSTQSAKNLQAVPSQKSPSILGNPHAISSSNSGTKAQMQQQSQQQQLPKNMQQTQLFFSHPYSQAQSPHSTSVSSTASGNSGYYMQRRRPQQHQQPTQHPPGALATSSTAMLSLCQPVTLASTNTNDPAKAIAAATSNVKGGGLPAQGLIHAAQFAAQSSGNLLPGFSYVHTVPAAVAVKPAEQKQPAGNDNLHPWQPEKK</sequence>
<feature type="compositionally biased region" description="Low complexity" evidence="1">
    <location>
        <begin position="1048"/>
        <end position="1058"/>
    </location>
</feature>
<feature type="compositionally biased region" description="Polar residues" evidence="1">
    <location>
        <begin position="1184"/>
        <end position="1198"/>
    </location>
</feature>
<feature type="region of interest" description="Disordered" evidence="1">
    <location>
        <begin position="621"/>
        <end position="646"/>
    </location>
</feature>
<feature type="compositionally biased region" description="Low complexity" evidence="1">
    <location>
        <begin position="1479"/>
        <end position="1488"/>
    </location>
</feature>
<dbReference type="PANTHER" id="PTHR34798:SF2">
    <property type="entry name" value="PROTEIN TIME FOR COFFEE"/>
    <property type="match status" value="1"/>
</dbReference>
<dbReference type="EMBL" id="JBFOLJ010000019">
    <property type="protein sequence ID" value="KAL2463810.1"/>
    <property type="molecule type" value="Genomic_DNA"/>
</dbReference>
<evidence type="ECO:0000313" key="2">
    <source>
        <dbReference type="EMBL" id="KAL2463810.1"/>
    </source>
</evidence>
<feature type="region of interest" description="Disordered" evidence="1">
    <location>
        <begin position="820"/>
        <end position="839"/>
    </location>
</feature>
<keyword evidence="3" id="KW-1185">Reference proteome</keyword>
<feature type="region of interest" description="Disordered" evidence="1">
    <location>
        <begin position="1568"/>
        <end position="1588"/>
    </location>
</feature>
<feature type="compositionally biased region" description="Low complexity" evidence="1">
    <location>
        <begin position="1450"/>
        <end position="1469"/>
    </location>
</feature>
<feature type="region of interest" description="Disordered" evidence="1">
    <location>
        <begin position="748"/>
        <end position="781"/>
    </location>
</feature>
<feature type="compositionally biased region" description="Basic and acidic residues" evidence="1">
    <location>
        <begin position="447"/>
        <end position="473"/>
    </location>
</feature>
<proteinExistence type="predicted"/>
<gene>
    <name evidence="2" type="ORF">Fot_53466</name>
</gene>
<comment type="caution">
    <text evidence="2">The sequence shown here is derived from an EMBL/GenBank/DDBJ whole genome shotgun (WGS) entry which is preliminary data.</text>
</comment>
<feature type="compositionally biased region" description="Polar residues" evidence="1">
    <location>
        <begin position="1269"/>
        <end position="1289"/>
    </location>
</feature>
<dbReference type="InterPro" id="IPR039317">
    <property type="entry name" value="TIC"/>
</dbReference>
<feature type="compositionally biased region" description="Low complexity" evidence="1">
    <location>
        <begin position="175"/>
        <end position="185"/>
    </location>
</feature>